<keyword evidence="7" id="KW-0238">DNA-binding</keyword>
<evidence type="ECO:0000256" key="1">
    <source>
        <dbReference type="ARBA" id="ARBA00004123"/>
    </source>
</evidence>
<feature type="domain" description="C2H2-type" evidence="11">
    <location>
        <begin position="490"/>
        <end position="517"/>
    </location>
</feature>
<dbReference type="FunFam" id="3.30.160.60:FF:002281">
    <property type="match status" value="1"/>
</dbReference>
<evidence type="ECO:0000256" key="3">
    <source>
        <dbReference type="ARBA" id="ARBA00022723"/>
    </source>
</evidence>
<dbReference type="GeneID" id="114910531"/>
<dbReference type="FunFam" id="3.30.160.60:FF:000151">
    <property type="entry name" value="Zinc finger and SCAN domain-containing 21"/>
    <property type="match status" value="1"/>
</dbReference>
<reference evidence="12 13" key="1">
    <citation type="submission" date="2019-04" db="EMBL/GenBank/DDBJ databases">
        <authorList>
            <consortium name="Wellcome Sanger Institute Data Sharing"/>
        </authorList>
    </citation>
    <scope>NUCLEOTIDE SEQUENCE [LARGE SCALE GENOMIC DNA]</scope>
</reference>
<evidence type="ECO:0000256" key="2">
    <source>
        <dbReference type="ARBA" id="ARBA00006991"/>
    </source>
</evidence>
<feature type="compositionally biased region" description="Basic and acidic residues" evidence="10">
    <location>
        <begin position="326"/>
        <end position="340"/>
    </location>
</feature>
<evidence type="ECO:0000259" key="11">
    <source>
        <dbReference type="PROSITE" id="PS50157"/>
    </source>
</evidence>
<keyword evidence="3" id="KW-0479">Metal-binding</keyword>
<feature type="domain" description="C2H2-type" evidence="11">
    <location>
        <begin position="546"/>
        <end position="570"/>
    </location>
</feature>
<dbReference type="PANTHER" id="PTHR16515">
    <property type="entry name" value="PR DOMAIN ZINC FINGER PROTEIN"/>
    <property type="match status" value="1"/>
</dbReference>
<accession>A0A8C9R8B8</accession>
<dbReference type="RefSeq" id="XP_029107812.1">
    <property type="nucleotide sequence ID" value="XM_029251979.1"/>
</dbReference>
<dbReference type="Proteomes" id="UP000694397">
    <property type="component" value="Chromosome 5"/>
</dbReference>
<proteinExistence type="inferred from homology"/>
<dbReference type="GO" id="GO:0000122">
    <property type="term" value="P:negative regulation of transcription by RNA polymerase II"/>
    <property type="evidence" value="ECO:0007669"/>
    <property type="project" value="UniProtKB-ARBA"/>
</dbReference>
<dbReference type="GO" id="GO:0003677">
    <property type="term" value="F:DNA binding"/>
    <property type="evidence" value="ECO:0007669"/>
    <property type="project" value="UniProtKB-KW"/>
</dbReference>
<dbReference type="FunFam" id="3.30.160.60:FF:001465">
    <property type="entry name" value="Zinc finger protein 560"/>
    <property type="match status" value="1"/>
</dbReference>
<evidence type="ECO:0000256" key="9">
    <source>
        <dbReference type="PROSITE-ProRule" id="PRU00042"/>
    </source>
</evidence>
<dbReference type="RefSeq" id="XP_029107811.1">
    <property type="nucleotide sequence ID" value="XM_029251978.1"/>
</dbReference>
<dbReference type="RefSeq" id="XP_029107810.1">
    <property type="nucleotide sequence ID" value="XM_029251977.1"/>
</dbReference>
<dbReference type="FunFam" id="3.30.160.60:FF:002343">
    <property type="entry name" value="Zinc finger protein 33A"/>
    <property type="match status" value="1"/>
</dbReference>
<dbReference type="InterPro" id="IPR050331">
    <property type="entry name" value="Zinc_finger"/>
</dbReference>
<keyword evidence="6" id="KW-0862">Zinc</keyword>
<evidence type="ECO:0000256" key="8">
    <source>
        <dbReference type="ARBA" id="ARBA00023242"/>
    </source>
</evidence>
<keyword evidence="13" id="KW-1185">Reference proteome</keyword>
<feature type="compositionally biased region" description="Polar residues" evidence="10">
    <location>
        <begin position="190"/>
        <end position="210"/>
    </location>
</feature>
<feature type="compositionally biased region" description="Basic and acidic residues" evidence="10">
    <location>
        <begin position="378"/>
        <end position="396"/>
    </location>
</feature>
<evidence type="ECO:0000256" key="4">
    <source>
        <dbReference type="ARBA" id="ARBA00022737"/>
    </source>
</evidence>
<feature type="domain" description="C2H2-type" evidence="11">
    <location>
        <begin position="462"/>
        <end position="489"/>
    </location>
</feature>
<dbReference type="InterPro" id="IPR013087">
    <property type="entry name" value="Znf_C2H2_type"/>
</dbReference>
<feature type="compositionally biased region" description="Basic and acidic residues" evidence="10">
    <location>
        <begin position="283"/>
        <end position="292"/>
    </location>
</feature>
<feature type="domain" description="C2H2-type" evidence="11">
    <location>
        <begin position="434"/>
        <end position="461"/>
    </location>
</feature>
<dbReference type="OrthoDB" id="8814898at2759"/>
<feature type="region of interest" description="Disordered" evidence="10">
    <location>
        <begin position="319"/>
        <end position="346"/>
    </location>
</feature>
<feature type="domain" description="C2H2-type" evidence="11">
    <location>
        <begin position="518"/>
        <end position="545"/>
    </location>
</feature>
<dbReference type="PROSITE" id="PS00028">
    <property type="entry name" value="ZINC_FINGER_C2H2_1"/>
    <property type="match status" value="5"/>
</dbReference>
<dbReference type="GO" id="GO:0005634">
    <property type="term" value="C:nucleus"/>
    <property type="evidence" value="ECO:0007669"/>
    <property type="project" value="UniProtKB-SubCell"/>
</dbReference>
<reference evidence="12" key="2">
    <citation type="submission" date="2025-08" db="UniProtKB">
        <authorList>
            <consortium name="Ensembl"/>
        </authorList>
    </citation>
    <scope>IDENTIFICATION</scope>
</reference>
<evidence type="ECO:0000256" key="10">
    <source>
        <dbReference type="SAM" id="MobiDB-lite"/>
    </source>
</evidence>
<feature type="region of interest" description="Disordered" evidence="10">
    <location>
        <begin position="281"/>
        <end position="306"/>
    </location>
</feature>
<dbReference type="Gene3D" id="3.30.160.60">
    <property type="entry name" value="Classic Zinc Finger"/>
    <property type="match status" value="5"/>
</dbReference>
<evidence type="ECO:0000256" key="5">
    <source>
        <dbReference type="ARBA" id="ARBA00022771"/>
    </source>
</evidence>
<dbReference type="SMART" id="SM00355">
    <property type="entry name" value="ZnF_C2H2"/>
    <property type="match status" value="5"/>
</dbReference>
<dbReference type="KEGG" id="sfm:114910531"/>
<dbReference type="Pfam" id="PF00096">
    <property type="entry name" value="zf-C2H2"/>
    <property type="match status" value="4"/>
</dbReference>
<feature type="region of interest" description="Disordered" evidence="10">
    <location>
        <begin position="373"/>
        <end position="407"/>
    </location>
</feature>
<evidence type="ECO:0000313" key="13">
    <source>
        <dbReference type="Proteomes" id="UP000694397"/>
    </source>
</evidence>
<evidence type="ECO:0000256" key="6">
    <source>
        <dbReference type="ARBA" id="ARBA00022833"/>
    </source>
</evidence>
<keyword evidence="8" id="KW-0539">Nucleus</keyword>
<dbReference type="GO" id="GO:0008270">
    <property type="term" value="F:zinc ion binding"/>
    <property type="evidence" value="ECO:0007669"/>
    <property type="project" value="UniProtKB-KW"/>
</dbReference>
<gene>
    <name evidence="12" type="primary">LOC114910531</name>
</gene>
<sequence>MSEDILRFQTLLSGIMEAVLKGAIYDITRLVEDSFLDEVVRSRQEIKALRESLQCFERRWRERDGAMRERGVGYGRAEVFGKERIHRAAETQSVDVEEWLEVKGAIVNQGPCLWEELDRTPSEVRPETAACRATMPLQMANKMPMDLEGDVLELICKEEDLNKEPSRAHPTGATSGNNSQLYVDLSEQVSKAQPSLSLGQNTDPSSTRVISETKRRPSEGESKKSESQLENYILKLSQTEAEVGSRRMAKTGFNHVIHKIVDRQPTIQKAVCGAPSISGPAERYSDDQHADHCQPPVESVNGKPEHPLAGAVSIKEEVEVQSAWSEEARSASAREQHSEPGENCPNELPVPFPFVVDAVGLQRLNSAKAKIPAPQLRGQEHRFGEHSHPSESERTDQTNSSSTKMTHFVPRNKGFETSANAGNYKVVSSGEKPFSCLHCGKSFILLRNLKDHQRYHTGKKSYTCTQCGKGFVFMCHLKVHLKSHTGERPFTCTQCGKSFTYLCNLKSHEQYHTGEKPFSCLQCGKTFSHLSHLKKHQLVHSGERPYSCNECGKKFSTNGDLKRHQKTHIR</sequence>
<dbReference type="GeneTree" id="ENSGT01150000286953"/>
<feature type="region of interest" description="Disordered" evidence="10">
    <location>
        <begin position="190"/>
        <end position="228"/>
    </location>
</feature>
<dbReference type="AlphaFoldDB" id="A0A8C9R8B8"/>
<dbReference type="Ensembl" id="ENSSFOT00015007509.2">
    <property type="protein sequence ID" value="ENSSFOP00015007400.2"/>
    <property type="gene ID" value="ENSSFOG00015004880.2"/>
</dbReference>
<comment type="similarity">
    <text evidence="2">Belongs to the krueppel C2H2-type zinc-finger protein family.</text>
</comment>
<organism evidence="12 13">
    <name type="scientific">Scleropages formosus</name>
    <name type="common">Asian bonytongue</name>
    <name type="synonym">Osteoglossum formosum</name>
    <dbReference type="NCBI Taxonomy" id="113540"/>
    <lineage>
        <taxon>Eukaryota</taxon>
        <taxon>Metazoa</taxon>
        <taxon>Chordata</taxon>
        <taxon>Craniata</taxon>
        <taxon>Vertebrata</taxon>
        <taxon>Euteleostomi</taxon>
        <taxon>Actinopterygii</taxon>
        <taxon>Neopterygii</taxon>
        <taxon>Teleostei</taxon>
        <taxon>Osteoglossocephala</taxon>
        <taxon>Osteoglossomorpha</taxon>
        <taxon>Osteoglossiformes</taxon>
        <taxon>Osteoglossidae</taxon>
        <taxon>Scleropages</taxon>
    </lineage>
</organism>
<dbReference type="SUPFAM" id="SSF57667">
    <property type="entry name" value="beta-beta-alpha zinc fingers"/>
    <property type="match status" value="3"/>
</dbReference>
<keyword evidence="5 9" id="KW-0863">Zinc-finger</keyword>
<reference evidence="12" key="3">
    <citation type="submission" date="2025-09" db="UniProtKB">
        <authorList>
            <consortium name="Ensembl"/>
        </authorList>
    </citation>
    <scope>IDENTIFICATION</scope>
</reference>
<feature type="compositionally biased region" description="Basic and acidic residues" evidence="10">
    <location>
        <begin position="211"/>
        <end position="227"/>
    </location>
</feature>
<evidence type="ECO:0000313" key="12">
    <source>
        <dbReference type="Ensembl" id="ENSSFOP00015007400.2"/>
    </source>
</evidence>
<dbReference type="InterPro" id="IPR036236">
    <property type="entry name" value="Znf_C2H2_sf"/>
</dbReference>
<comment type="subcellular location">
    <subcellularLocation>
        <location evidence="1">Nucleus</location>
    </subcellularLocation>
</comment>
<name>A0A8C9R8B8_SCLFO</name>
<dbReference type="PROSITE" id="PS50157">
    <property type="entry name" value="ZINC_FINGER_C2H2_2"/>
    <property type="match status" value="5"/>
</dbReference>
<protein>
    <submittedName>
        <fullName evidence="12">Zinc finger protein 79-like</fullName>
    </submittedName>
</protein>
<evidence type="ECO:0000256" key="7">
    <source>
        <dbReference type="ARBA" id="ARBA00023125"/>
    </source>
</evidence>
<dbReference type="PANTHER" id="PTHR16515:SF49">
    <property type="entry name" value="GASTRULA ZINC FINGER PROTEIN XLCGF49.1-LIKE-RELATED"/>
    <property type="match status" value="1"/>
</dbReference>
<dbReference type="FunFam" id="3.30.160.60:FF:000912">
    <property type="entry name" value="Zinc finger protein 660"/>
    <property type="match status" value="1"/>
</dbReference>
<keyword evidence="4" id="KW-0677">Repeat</keyword>